<evidence type="ECO:0000313" key="2">
    <source>
        <dbReference type="Proteomes" id="UP001054252"/>
    </source>
</evidence>
<sequence length="43" mass="4845">MFSYTARALPLTAYPLFVSNTPKGCHASAMLTMRLLYDYEVTV</sequence>
<protein>
    <submittedName>
        <fullName evidence="1">Uncharacterized protein</fullName>
    </submittedName>
</protein>
<reference evidence="1 2" key="1">
    <citation type="journal article" date="2021" name="Commun. Biol.">
        <title>The genome of Shorea leprosula (Dipterocarpaceae) highlights the ecological relevance of drought in aseasonal tropical rainforests.</title>
        <authorList>
            <person name="Ng K.K.S."/>
            <person name="Kobayashi M.J."/>
            <person name="Fawcett J.A."/>
            <person name="Hatakeyama M."/>
            <person name="Paape T."/>
            <person name="Ng C.H."/>
            <person name="Ang C.C."/>
            <person name="Tnah L.H."/>
            <person name="Lee C.T."/>
            <person name="Nishiyama T."/>
            <person name="Sese J."/>
            <person name="O'Brien M.J."/>
            <person name="Copetti D."/>
            <person name="Mohd Noor M.I."/>
            <person name="Ong R.C."/>
            <person name="Putra M."/>
            <person name="Sireger I.Z."/>
            <person name="Indrioko S."/>
            <person name="Kosugi Y."/>
            <person name="Izuno A."/>
            <person name="Isagi Y."/>
            <person name="Lee S.L."/>
            <person name="Shimizu K.K."/>
        </authorList>
    </citation>
    <scope>NUCLEOTIDE SEQUENCE [LARGE SCALE GENOMIC DNA]</scope>
    <source>
        <strain evidence="1">214</strain>
    </source>
</reference>
<evidence type="ECO:0000313" key="1">
    <source>
        <dbReference type="EMBL" id="GKV36177.1"/>
    </source>
</evidence>
<accession>A0AAV5LHR8</accession>
<dbReference type="AlphaFoldDB" id="A0AAV5LHR8"/>
<name>A0AAV5LHR8_9ROSI</name>
<dbReference type="EMBL" id="BPVZ01000115">
    <property type="protein sequence ID" value="GKV36177.1"/>
    <property type="molecule type" value="Genomic_DNA"/>
</dbReference>
<comment type="caution">
    <text evidence="1">The sequence shown here is derived from an EMBL/GenBank/DDBJ whole genome shotgun (WGS) entry which is preliminary data.</text>
</comment>
<dbReference type="Proteomes" id="UP001054252">
    <property type="component" value="Unassembled WGS sequence"/>
</dbReference>
<organism evidence="1 2">
    <name type="scientific">Rubroshorea leprosula</name>
    <dbReference type="NCBI Taxonomy" id="152421"/>
    <lineage>
        <taxon>Eukaryota</taxon>
        <taxon>Viridiplantae</taxon>
        <taxon>Streptophyta</taxon>
        <taxon>Embryophyta</taxon>
        <taxon>Tracheophyta</taxon>
        <taxon>Spermatophyta</taxon>
        <taxon>Magnoliopsida</taxon>
        <taxon>eudicotyledons</taxon>
        <taxon>Gunneridae</taxon>
        <taxon>Pentapetalae</taxon>
        <taxon>rosids</taxon>
        <taxon>malvids</taxon>
        <taxon>Malvales</taxon>
        <taxon>Dipterocarpaceae</taxon>
        <taxon>Rubroshorea</taxon>
    </lineage>
</organism>
<keyword evidence="2" id="KW-1185">Reference proteome</keyword>
<gene>
    <name evidence="1" type="ORF">SLEP1_g44337</name>
</gene>
<proteinExistence type="predicted"/>